<evidence type="ECO:0000313" key="4">
    <source>
        <dbReference type="Proteomes" id="UP001230504"/>
    </source>
</evidence>
<feature type="compositionally biased region" description="Polar residues" evidence="1">
    <location>
        <begin position="177"/>
        <end position="186"/>
    </location>
</feature>
<feature type="compositionally biased region" description="Basic residues" evidence="1">
    <location>
        <begin position="116"/>
        <end position="130"/>
    </location>
</feature>
<name>A0AAD8PIU0_9PEZI</name>
<keyword evidence="2" id="KW-1133">Transmembrane helix</keyword>
<dbReference type="AlphaFoldDB" id="A0AAD8PIU0"/>
<keyword evidence="2" id="KW-0812">Transmembrane</keyword>
<dbReference type="GeneID" id="85443746"/>
<dbReference type="EMBL" id="JAHLJV010000224">
    <property type="protein sequence ID" value="KAK1564029.1"/>
    <property type="molecule type" value="Genomic_DNA"/>
</dbReference>
<feature type="region of interest" description="Disordered" evidence="1">
    <location>
        <begin position="113"/>
        <end position="186"/>
    </location>
</feature>
<reference evidence="3" key="1">
    <citation type="submission" date="2021-06" db="EMBL/GenBank/DDBJ databases">
        <title>Comparative genomics, transcriptomics and evolutionary studies reveal genomic signatures of adaptation to plant cell wall in hemibiotrophic fungi.</title>
        <authorList>
            <consortium name="DOE Joint Genome Institute"/>
            <person name="Baroncelli R."/>
            <person name="Diaz J.F."/>
            <person name="Benocci T."/>
            <person name="Peng M."/>
            <person name="Battaglia E."/>
            <person name="Haridas S."/>
            <person name="Andreopoulos W."/>
            <person name="Labutti K."/>
            <person name="Pangilinan J."/>
            <person name="Floch G.L."/>
            <person name="Makela M.R."/>
            <person name="Henrissat B."/>
            <person name="Grigoriev I.V."/>
            <person name="Crouch J.A."/>
            <person name="De Vries R.P."/>
            <person name="Sukno S.A."/>
            <person name="Thon M.R."/>
        </authorList>
    </citation>
    <scope>NUCLEOTIDE SEQUENCE</scope>
    <source>
        <strain evidence="3">CBS 125086</strain>
    </source>
</reference>
<comment type="caution">
    <text evidence="3">The sequence shown here is derived from an EMBL/GenBank/DDBJ whole genome shotgun (WGS) entry which is preliminary data.</text>
</comment>
<feature type="compositionally biased region" description="Basic residues" evidence="1">
    <location>
        <begin position="137"/>
        <end position="150"/>
    </location>
</feature>
<organism evidence="3 4">
    <name type="scientific">Colletotrichum navitas</name>
    <dbReference type="NCBI Taxonomy" id="681940"/>
    <lineage>
        <taxon>Eukaryota</taxon>
        <taxon>Fungi</taxon>
        <taxon>Dikarya</taxon>
        <taxon>Ascomycota</taxon>
        <taxon>Pezizomycotina</taxon>
        <taxon>Sordariomycetes</taxon>
        <taxon>Hypocreomycetidae</taxon>
        <taxon>Glomerellales</taxon>
        <taxon>Glomerellaceae</taxon>
        <taxon>Colletotrichum</taxon>
        <taxon>Colletotrichum graminicola species complex</taxon>
    </lineage>
</organism>
<dbReference type="RefSeq" id="XP_060406898.1">
    <property type="nucleotide sequence ID" value="XM_060559506.1"/>
</dbReference>
<evidence type="ECO:0000256" key="1">
    <source>
        <dbReference type="SAM" id="MobiDB-lite"/>
    </source>
</evidence>
<keyword evidence="4" id="KW-1185">Reference proteome</keyword>
<gene>
    <name evidence="3" type="ORF">LY79DRAFT_573786</name>
</gene>
<keyword evidence="2" id="KW-0472">Membrane</keyword>
<feature type="transmembrane region" description="Helical" evidence="2">
    <location>
        <begin position="29"/>
        <end position="56"/>
    </location>
</feature>
<evidence type="ECO:0000256" key="2">
    <source>
        <dbReference type="SAM" id="Phobius"/>
    </source>
</evidence>
<protein>
    <submittedName>
        <fullName evidence="3">Uncharacterized protein</fullName>
    </submittedName>
</protein>
<proteinExistence type="predicted"/>
<accession>A0AAD8PIU0</accession>
<sequence length="186" mass="21609">MEGRTALPANGRRFKSHWRSIHSSSIHPIHFHIMMGLLLGGLSSAEGFFLCLMFLLHCSETISERYHIPLQSFLLQIVHFARLNPFPQIFPCPASFPPSSRLRIWMRVDDETGTPRGKRLRGRRAPHRQTKGVGRPIRLRRRHRIRRHPQTLRVGNQKETTRRKSLSNSPYRHGLPNTHSRSSSVF</sequence>
<dbReference type="Proteomes" id="UP001230504">
    <property type="component" value="Unassembled WGS sequence"/>
</dbReference>
<evidence type="ECO:0000313" key="3">
    <source>
        <dbReference type="EMBL" id="KAK1564029.1"/>
    </source>
</evidence>